<dbReference type="SFLD" id="SFLDG01082">
    <property type="entry name" value="B12-binding_domain_containing"/>
    <property type="match status" value="1"/>
</dbReference>
<dbReference type="Gene3D" id="3.40.50.12160">
    <property type="entry name" value="Methylthiotransferase, N-terminal domain"/>
    <property type="match status" value="1"/>
</dbReference>
<dbReference type="EC" id="2.8.4.4" evidence="8"/>
<sequence length="428" mass="47615">MRPTLSILTLGCPKNQADSQRLERIFAADGFYCTETPEDSGIILINTCGFIEDARRESINEILNLAALKTDGKKLLVFGCLAQRYKEELTKEIPEIDAIFGVGQESAIVEYCKNTEAEAAAPPPAEIFRPVSVPYAYLKIADGCNRGCRFCAIPSIRGRFKSTAIGGIIEDAKTHLNEGRKELILVAQDSASFGMDTGESLITLIDALASLDGEFWIRLMYLYPTSISDALLDCIKGHDKVIKYLDIPIQHSEDGILRAMGRAGTRSSYIELFERIRSHLPGVCLRTTLLAGYPGENARDFKSLLNFIEEVKFDRLGVFAYSDEEGTAAFGMQGKVTRKTIQKRVEQIMFTQADISYERNRTLIGKQFKGLIDDVQDTTALARLYCHAPEVDGCVIIENVPDDFTADGFINIRITDAEEYDLRGEIIQ</sequence>
<dbReference type="InterPro" id="IPR058240">
    <property type="entry name" value="rSAM_sf"/>
</dbReference>
<dbReference type="PROSITE" id="PS51449">
    <property type="entry name" value="MTTASE_N"/>
    <property type="match status" value="1"/>
</dbReference>
<dbReference type="PROSITE" id="PS51918">
    <property type="entry name" value="RADICAL_SAM"/>
    <property type="match status" value="1"/>
</dbReference>
<evidence type="ECO:0000256" key="4">
    <source>
        <dbReference type="ARBA" id="ARBA00022691"/>
    </source>
</evidence>
<keyword evidence="3 8" id="KW-0808">Transferase</keyword>
<proteinExistence type="inferred from homology"/>
<keyword evidence="11" id="KW-0687">Ribonucleoprotein</keyword>
<feature type="domain" description="Radical SAM core" evidence="10">
    <location>
        <begin position="130"/>
        <end position="358"/>
    </location>
</feature>
<feature type="binding site" evidence="8">
    <location>
        <position position="12"/>
    </location>
    <ligand>
        <name>[4Fe-4S] cluster</name>
        <dbReference type="ChEBI" id="CHEBI:49883"/>
        <label>1</label>
    </ligand>
</feature>
<protein>
    <recommendedName>
        <fullName evidence="8">Ribosomal protein uS12 methylthiotransferase RimO</fullName>
        <shortName evidence="8">uS12 MTTase</shortName>
        <shortName evidence="8">uS12 methylthiotransferase</shortName>
        <ecNumber evidence="8">2.8.4.4</ecNumber>
    </recommendedName>
    <alternativeName>
        <fullName evidence="8">Ribosomal protein uS12 (aspartate-C(3))-methylthiotransferase</fullName>
    </alternativeName>
    <alternativeName>
        <fullName evidence="8">Ribosome maturation factor RimO</fullName>
    </alternativeName>
</protein>
<dbReference type="InterPro" id="IPR012340">
    <property type="entry name" value="NA-bd_OB-fold"/>
</dbReference>
<dbReference type="InterPro" id="IPR013848">
    <property type="entry name" value="Methylthiotransferase_N"/>
</dbReference>
<evidence type="ECO:0000256" key="1">
    <source>
        <dbReference type="ARBA" id="ARBA00022485"/>
    </source>
</evidence>
<accession>A0ABR5SLY8</accession>
<dbReference type="SFLD" id="SFLDS00029">
    <property type="entry name" value="Radical_SAM"/>
    <property type="match status" value="1"/>
</dbReference>
<keyword evidence="6 8" id="KW-0408">Iron</keyword>
<evidence type="ECO:0000256" key="2">
    <source>
        <dbReference type="ARBA" id="ARBA00022490"/>
    </source>
</evidence>
<comment type="subcellular location">
    <subcellularLocation>
        <location evidence="8">Cytoplasm</location>
    </subcellularLocation>
</comment>
<feature type="domain" description="MTTase N-terminal" evidence="9">
    <location>
        <begin position="3"/>
        <end position="117"/>
    </location>
</feature>
<comment type="similarity">
    <text evidence="8">Belongs to the methylthiotransferase family. RimO subfamily.</text>
</comment>
<dbReference type="Gene3D" id="2.40.50.140">
    <property type="entry name" value="Nucleic acid-binding proteins"/>
    <property type="match status" value="1"/>
</dbReference>
<keyword evidence="2 8" id="KW-0963">Cytoplasm</keyword>
<dbReference type="InterPro" id="IPR005840">
    <property type="entry name" value="Ribosomal_uS12_MeSTrfase_RimO"/>
</dbReference>
<dbReference type="SUPFAM" id="SSF102114">
    <property type="entry name" value="Radical SAM enzymes"/>
    <property type="match status" value="1"/>
</dbReference>
<dbReference type="PANTHER" id="PTHR43837:SF1">
    <property type="entry name" value="RIBOSOMAL PROTEIN US12 METHYLTHIOTRANSFERASE RIMO"/>
    <property type="match status" value="1"/>
</dbReference>
<evidence type="ECO:0000259" key="9">
    <source>
        <dbReference type="PROSITE" id="PS51449"/>
    </source>
</evidence>
<feature type="binding site" evidence="8">
    <location>
        <position position="80"/>
    </location>
    <ligand>
        <name>[4Fe-4S] cluster</name>
        <dbReference type="ChEBI" id="CHEBI:49883"/>
        <label>1</label>
    </ligand>
</feature>
<comment type="function">
    <text evidence="8">Catalyzes the methylthiolation of an aspartic acid residue of ribosomal protein uS12.</text>
</comment>
<feature type="binding site" evidence="8">
    <location>
        <position position="148"/>
    </location>
    <ligand>
        <name>[4Fe-4S] cluster</name>
        <dbReference type="ChEBI" id="CHEBI:49883"/>
        <label>2</label>
        <note>4Fe-4S-S-AdoMet</note>
    </ligand>
</feature>
<evidence type="ECO:0000313" key="12">
    <source>
        <dbReference type="Proteomes" id="UP000060487"/>
    </source>
</evidence>
<evidence type="ECO:0000313" key="11">
    <source>
        <dbReference type="EMBL" id="KWT95145.1"/>
    </source>
</evidence>
<dbReference type="InterPro" id="IPR005839">
    <property type="entry name" value="Methylthiotransferase"/>
</dbReference>
<name>A0ABR5SLY8_9BACT</name>
<keyword evidence="4 8" id="KW-0949">S-adenosyl-L-methionine</keyword>
<feature type="binding site" evidence="8">
    <location>
        <position position="48"/>
    </location>
    <ligand>
        <name>[4Fe-4S] cluster</name>
        <dbReference type="ChEBI" id="CHEBI:49883"/>
        <label>1</label>
    </ligand>
</feature>
<comment type="catalytic activity">
    <reaction evidence="8">
        <text>L-aspartate(89)-[ribosomal protein uS12]-hydrogen + (sulfur carrier)-SH + AH2 + 2 S-adenosyl-L-methionine = 3-methylsulfanyl-L-aspartate(89)-[ribosomal protein uS12]-hydrogen + (sulfur carrier)-H + 5'-deoxyadenosine + L-methionine + A + S-adenosyl-L-homocysteine + 2 H(+)</text>
        <dbReference type="Rhea" id="RHEA:37087"/>
        <dbReference type="Rhea" id="RHEA-COMP:10460"/>
        <dbReference type="Rhea" id="RHEA-COMP:10461"/>
        <dbReference type="Rhea" id="RHEA-COMP:14737"/>
        <dbReference type="Rhea" id="RHEA-COMP:14739"/>
        <dbReference type="ChEBI" id="CHEBI:13193"/>
        <dbReference type="ChEBI" id="CHEBI:15378"/>
        <dbReference type="ChEBI" id="CHEBI:17319"/>
        <dbReference type="ChEBI" id="CHEBI:17499"/>
        <dbReference type="ChEBI" id="CHEBI:29917"/>
        <dbReference type="ChEBI" id="CHEBI:29961"/>
        <dbReference type="ChEBI" id="CHEBI:57844"/>
        <dbReference type="ChEBI" id="CHEBI:57856"/>
        <dbReference type="ChEBI" id="CHEBI:59789"/>
        <dbReference type="ChEBI" id="CHEBI:64428"/>
        <dbReference type="ChEBI" id="CHEBI:73599"/>
        <dbReference type="EC" id="2.8.4.4"/>
    </reaction>
</comment>
<dbReference type="Proteomes" id="UP000060487">
    <property type="component" value="Unassembled WGS sequence"/>
</dbReference>
<gene>
    <name evidence="8 11" type="primary">rimO</name>
    <name evidence="11" type="ORF">ASN18_0073</name>
</gene>
<organism evidence="11 12">
    <name type="scientific">Candidatus Magnetominusculus xianensis</name>
    <dbReference type="NCBI Taxonomy" id="1748249"/>
    <lineage>
        <taxon>Bacteria</taxon>
        <taxon>Pseudomonadati</taxon>
        <taxon>Nitrospirota</taxon>
        <taxon>Nitrospiria</taxon>
        <taxon>Nitrospirales</taxon>
        <taxon>Nitrospiraceae</taxon>
        <taxon>Candidatus Magnetominusculus</taxon>
    </lineage>
</organism>
<dbReference type="EMBL" id="LNQR01000001">
    <property type="protein sequence ID" value="KWT95145.1"/>
    <property type="molecule type" value="Genomic_DNA"/>
</dbReference>
<dbReference type="GO" id="GO:0016740">
    <property type="term" value="F:transferase activity"/>
    <property type="evidence" value="ECO:0007669"/>
    <property type="project" value="UniProtKB-KW"/>
</dbReference>
<dbReference type="NCBIfam" id="TIGR00089">
    <property type="entry name" value="MiaB/RimO family radical SAM methylthiotransferase"/>
    <property type="match status" value="1"/>
</dbReference>
<evidence type="ECO:0000256" key="7">
    <source>
        <dbReference type="ARBA" id="ARBA00023014"/>
    </source>
</evidence>
<dbReference type="InterPro" id="IPR038135">
    <property type="entry name" value="Methylthiotransferase_N_sf"/>
</dbReference>
<keyword evidence="12" id="KW-1185">Reference proteome</keyword>
<keyword evidence="1 8" id="KW-0004">4Fe-4S</keyword>
<dbReference type="HAMAP" id="MF_01865">
    <property type="entry name" value="MTTase_RimO"/>
    <property type="match status" value="1"/>
</dbReference>
<dbReference type="SFLD" id="SFLDG01061">
    <property type="entry name" value="methylthiotransferase"/>
    <property type="match status" value="1"/>
</dbReference>
<feature type="binding site" evidence="8">
    <location>
        <position position="151"/>
    </location>
    <ligand>
        <name>[4Fe-4S] cluster</name>
        <dbReference type="ChEBI" id="CHEBI:49883"/>
        <label>2</label>
        <note>4Fe-4S-S-AdoMet</note>
    </ligand>
</feature>
<comment type="caution">
    <text evidence="11">The sequence shown here is derived from an EMBL/GenBank/DDBJ whole genome shotgun (WGS) entry which is preliminary data.</text>
</comment>
<dbReference type="SFLD" id="SFLDF00274">
    <property type="entry name" value="ribosomal_protein_S12_methylth"/>
    <property type="match status" value="1"/>
</dbReference>
<dbReference type="PANTHER" id="PTHR43837">
    <property type="entry name" value="RIBOSOMAL PROTEIN S12 METHYLTHIOTRANSFERASE RIMO"/>
    <property type="match status" value="1"/>
</dbReference>
<dbReference type="CDD" id="cd01335">
    <property type="entry name" value="Radical_SAM"/>
    <property type="match status" value="1"/>
</dbReference>
<keyword evidence="11" id="KW-0689">Ribosomal protein</keyword>
<dbReference type="Pfam" id="PF00919">
    <property type="entry name" value="UPF0004"/>
    <property type="match status" value="1"/>
</dbReference>
<evidence type="ECO:0000259" key="10">
    <source>
        <dbReference type="PROSITE" id="PS51918"/>
    </source>
</evidence>
<dbReference type="Pfam" id="PF04055">
    <property type="entry name" value="Radical_SAM"/>
    <property type="match status" value="1"/>
</dbReference>
<feature type="binding site" evidence="8">
    <location>
        <position position="144"/>
    </location>
    <ligand>
        <name>[4Fe-4S] cluster</name>
        <dbReference type="ChEBI" id="CHEBI:49883"/>
        <label>2</label>
        <note>4Fe-4S-S-AdoMet</note>
    </ligand>
</feature>
<dbReference type="InterPro" id="IPR023404">
    <property type="entry name" value="rSAM_horseshoe"/>
</dbReference>
<reference evidence="11 12" key="1">
    <citation type="submission" date="2015-11" db="EMBL/GenBank/DDBJ databases">
        <authorList>
            <person name="Lin W."/>
        </authorList>
    </citation>
    <scope>NUCLEOTIDE SEQUENCE [LARGE SCALE GENOMIC DNA]</scope>
    <source>
        <strain evidence="11 12">HCH-1</strain>
    </source>
</reference>
<dbReference type="GO" id="GO:0005840">
    <property type="term" value="C:ribosome"/>
    <property type="evidence" value="ECO:0007669"/>
    <property type="project" value="UniProtKB-KW"/>
</dbReference>
<keyword evidence="5 8" id="KW-0479">Metal-binding</keyword>
<dbReference type="RefSeq" id="WP_085050609.1">
    <property type="nucleotide sequence ID" value="NZ_LNQR01000001.1"/>
</dbReference>
<dbReference type="Pfam" id="PF18693">
    <property type="entry name" value="TRAM_2"/>
    <property type="match status" value="1"/>
</dbReference>
<evidence type="ECO:0000256" key="6">
    <source>
        <dbReference type="ARBA" id="ARBA00023004"/>
    </source>
</evidence>
<evidence type="ECO:0000256" key="5">
    <source>
        <dbReference type="ARBA" id="ARBA00022723"/>
    </source>
</evidence>
<dbReference type="InterPro" id="IPR006638">
    <property type="entry name" value="Elp3/MiaA/NifB-like_rSAM"/>
</dbReference>
<dbReference type="NCBIfam" id="TIGR01125">
    <property type="entry name" value="30S ribosomal protein S12 methylthiotransferase RimO"/>
    <property type="match status" value="1"/>
</dbReference>
<dbReference type="InterPro" id="IPR002792">
    <property type="entry name" value="TRAM_dom"/>
</dbReference>
<dbReference type="SMART" id="SM00729">
    <property type="entry name" value="Elp3"/>
    <property type="match status" value="1"/>
</dbReference>
<keyword evidence="7 8" id="KW-0411">Iron-sulfur</keyword>
<comment type="cofactor">
    <cofactor evidence="8">
        <name>[4Fe-4S] cluster</name>
        <dbReference type="ChEBI" id="CHEBI:49883"/>
    </cofactor>
    <text evidence="8">Binds 2 [4Fe-4S] clusters. One cluster is coordinated with 3 cysteines and an exchangeable S-adenosyl-L-methionine.</text>
</comment>
<dbReference type="Gene3D" id="3.80.30.20">
    <property type="entry name" value="tm_1862 like domain"/>
    <property type="match status" value="1"/>
</dbReference>
<evidence type="ECO:0000256" key="8">
    <source>
        <dbReference type="HAMAP-Rule" id="MF_01865"/>
    </source>
</evidence>
<evidence type="ECO:0000256" key="3">
    <source>
        <dbReference type="ARBA" id="ARBA00022679"/>
    </source>
</evidence>
<dbReference type="InterPro" id="IPR007197">
    <property type="entry name" value="rSAM"/>
</dbReference>